<dbReference type="EMBL" id="JAUIRO010000002">
    <property type="protein sequence ID" value="KAK0727463.1"/>
    <property type="molecule type" value="Genomic_DNA"/>
</dbReference>
<dbReference type="PANTHER" id="PTHR10655">
    <property type="entry name" value="LYSOPHOSPHOLIPASE-RELATED"/>
    <property type="match status" value="1"/>
</dbReference>
<dbReference type="GO" id="GO:0052689">
    <property type="term" value="F:carboxylic ester hydrolase activity"/>
    <property type="evidence" value="ECO:0007669"/>
    <property type="project" value="TreeGrafter"/>
</dbReference>
<protein>
    <submittedName>
        <fullName evidence="2">Alpha/Beta hydrolase protein</fullName>
    </submittedName>
</protein>
<dbReference type="GO" id="GO:0005737">
    <property type="term" value="C:cytoplasm"/>
    <property type="evidence" value="ECO:0007669"/>
    <property type="project" value="TreeGrafter"/>
</dbReference>
<dbReference type="SUPFAM" id="SSF53474">
    <property type="entry name" value="alpha/beta-Hydrolases"/>
    <property type="match status" value="1"/>
</dbReference>
<organism evidence="2 3">
    <name type="scientific">Lasiosphaeria miniovina</name>
    <dbReference type="NCBI Taxonomy" id="1954250"/>
    <lineage>
        <taxon>Eukaryota</taxon>
        <taxon>Fungi</taxon>
        <taxon>Dikarya</taxon>
        <taxon>Ascomycota</taxon>
        <taxon>Pezizomycotina</taxon>
        <taxon>Sordariomycetes</taxon>
        <taxon>Sordariomycetidae</taxon>
        <taxon>Sordariales</taxon>
        <taxon>Lasiosphaeriaceae</taxon>
        <taxon>Lasiosphaeria</taxon>
    </lineage>
</organism>
<evidence type="ECO:0000313" key="3">
    <source>
        <dbReference type="Proteomes" id="UP001172101"/>
    </source>
</evidence>
<proteinExistence type="predicted"/>
<gene>
    <name evidence="2" type="ORF">B0T26DRAFT_694660</name>
</gene>
<evidence type="ECO:0000313" key="2">
    <source>
        <dbReference type="EMBL" id="KAK0727463.1"/>
    </source>
</evidence>
<name>A0AA40B4Z0_9PEZI</name>
<reference evidence="2" key="1">
    <citation type="submission" date="2023-06" db="EMBL/GenBank/DDBJ databases">
        <title>Genome-scale phylogeny and comparative genomics of the fungal order Sordariales.</title>
        <authorList>
            <consortium name="Lawrence Berkeley National Laboratory"/>
            <person name="Hensen N."/>
            <person name="Bonometti L."/>
            <person name="Westerberg I."/>
            <person name="Brannstrom I.O."/>
            <person name="Guillou S."/>
            <person name="Cros-Aarteil S."/>
            <person name="Calhoun S."/>
            <person name="Haridas S."/>
            <person name="Kuo A."/>
            <person name="Mondo S."/>
            <person name="Pangilinan J."/>
            <person name="Riley R."/>
            <person name="LaButti K."/>
            <person name="Andreopoulos B."/>
            <person name="Lipzen A."/>
            <person name="Chen C."/>
            <person name="Yanf M."/>
            <person name="Daum C."/>
            <person name="Ng V."/>
            <person name="Clum A."/>
            <person name="Steindorff A."/>
            <person name="Ohm R."/>
            <person name="Martin F."/>
            <person name="Silar P."/>
            <person name="Natvig D."/>
            <person name="Lalanne C."/>
            <person name="Gautier V."/>
            <person name="Ament-velasquez S.L."/>
            <person name="Kruys A."/>
            <person name="Hutchinson M.I."/>
            <person name="Powell A.J."/>
            <person name="Barry K."/>
            <person name="Miller A.N."/>
            <person name="Grigoriev I.V."/>
            <person name="Debuchy R."/>
            <person name="Gladieux P."/>
            <person name="Thoren M.H."/>
            <person name="Johannesson H."/>
        </authorList>
    </citation>
    <scope>NUCLEOTIDE SEQUENCE</scope>
    <source>
        <strain evidence="2">SMH2392-1A</strain>
    </source>
</reference>
<dbReference type="AlphaFoldDB" id="A0AA40B4Z0"/>
<dbReference type="PANTHER" id="PTHR10655:SF64">
    <property type="entry name" value="PHOSPHOLIPASE_CARBOXYLESTERASE_THIOESTERASE DOMAIN-CONTAINING PROTEIN"/>
    <property type="match status" value="1"/>
</dbReference>
<evidence type="ECO:0000256" key="1">
    <source>
        <dbReference type="SAM" id="MobiDB-lite"/>
    </source>
</evidence>
<feature type="compositionally biased region" description="Basic and acidic residues" evidence="1">
    <location>
        <begin position="126"/>
        <end position="135"/>
    </location>
</feature>
<feature type="compositionally biased region" description="Acidic residues" evidence="1">
    <location>
        <begin position="71"/>
        <end position="83"/>
    </location>
</feature>
<dbReference type="Proteomes" id="UP001172101">
    <property type="component" value="Unassembled WGS sequence"/>
</dbReference>
<dbReference type="GeneID" id="85324520"/>
<keyword evidence="2" id="KW-0378">Hydrolase</keyword>
<feature type="region of interest" description="Disordered" evidence="1">
    <location>
        <begin position="54"/>
        <end position="155"/>
    </location>
</feature>
<dbReference type="InterPro" id="IPR050565">
    <property type="entry name" value="LYPA1-2/EST-like"/>
</dbReference>
<keyword evidence="3" id="KW-1185">Reference proteome</keyword>
<feature type="compositionally biased region" description="Acidic residues" evidence="1">
    <location>
        <begin position="101"/>
        <end position="125"/>
    </location>
</feature>
<sequence length="260" mass="28328">MALVGGAQNVVLVGLSQGCVASLVALLLWDGEPLAAAVGMCGWLPFVSHLLSPQDAERSGVGPGEGVATDCSDDDEEEQELETGESGGGRVDEYDERNNDDNTDEKDEDEEDEEDDEDDEDDDDEDGRHEDHGACWEDDFDPFAHSDNEGGLSMPPAKVLDPAIAAVRTLQEKLELGGQIPERRPRSFDTPLFLGHGDKDEKVHVSLGRGAAECLNGLGLDAAWNEYRGLGHWYSDAMLADLVCFLKNKSRWEEGEKKQP</sequence>
<accession>A0AA40B4Z0</accession>
<dbReference type="Gene3D" id="3.40.50.1820">
    <property type="entry name" value="alpha/beta hydrolase"/>
    <property type="match status" value="2"/>
</dbReference>
<dbReference type="GO" id="GO:0008474">
    <property type="term" value="F:palmitoyl-(protein) hydrolase activity"/>
    <property type="evidence" value="ECO:0007669"/>
    <property type="project" value="TreeGrafter"/>
</dbReference>
<feature type="compositionally biased region" description="Basic and acidic residues" evidence="1">
    <location>
        <begin position="90"/>
        <end position="100"/>
    </location>
</feature>
<comment type="caution">
    <text evidence="2">The sequence shown here is derived from an EMBL/GenBank/DDBJ whole genome shotgun (WGS) entry which is preliminary data.</text>
</comment>
<dbReference type="InterPro" id="IPR029058">
    <property type="entry name" value="AB_hydrolase_fold"/>
</dbReference>
<dbReference type="RefSeq" id="XP_060300318.1">
    <property type="nucleotide sequence ID" value="XM_060441250.1"/>
</dbReference>